<keyword evidence="3 6" id="KW-0812">Transmembrane</keyword>
<keyword evidence="8" id="KW-1185">Reference proteome</keyword>
<comment type="similarity">
    <text evidence="2">Belongs to the UPF0057 (PMP3) family.</text>
</comment>
<dbReference type="Proteomes" id="UP000053766">
    <property type="component" value="Unassembled WGS sequence"/>
</dbReference>
<accession>A0A0D8XZU2</accession>
<dbReference type="InterPro" id="IPR000612">
    <property type="entry name" value="PMP3"/>
</dbReference>
<evidence type="ECO:0000256" key="5">
    <source>
        <dbReference type="ARBA" id="ARBA00023136"/>
    </source>
</evidence>
<dbReference type="EMBL" id="KN716240">
    <property type="protein sequence ID" value="KJH49274.1"/>
    <property type="molecule type" value="Genomic_DNA"/>
</dbReference>
<evidence type="ECO:0000313" key="7">
    <source>
        <dbReference type="EMBL" id="KJH49274.1"/>
    </source>
</evidence>
<keyword evidence="5 6" id="KW-0472">Membrane</keyword>
<comment type="subcellular location">
    <subcellularLocation>
        <location evidence="1">Membrane</location>
    </subcellularLocation>
</comment>
<dbReference type="GO" id="GO:0016020">
    <property type="term" value="C:membrane"/>
    <property type="evidence" value="ECO:0007669"/>
    <property type="project" value="UniProtKB-SubCell"/>
</dbReference>
<dbReference type="AlphaFoldDB" id="A0A0D8XZU2"/>
<name>A0A0D8XZU2_DICVI</name>
<evidence type="ECO:0000256" key="6">
    <source>
        <dbReference type="SAM" id="Phobius"/>
    </source>
</evidence>
<dbReference type="Pfam" id="PF01679">
    <property type="entry name" value="Pmp3"/>
    <property type="match status" value="1"/>
</dbReference>
<protein>
    <submittedName>
        <fullName evidence="7">Uncharacterized protein</fullName>
    </submittedName>
</protein>
<evidence type="ECO:0000256" key="1">
    <source>
        <dbReference type="ARBA" id="ARBA00004370"/>
    </source>
</evidence>
<evidence type="ECO:0000313" key="8">
    <source>
        <dbReference type="Proteomes" id="UP000053766"/>
    </source>
</evidence>
<reference evidence="8" key="2">
    <citation type="journal article" date="2016" name="Sci. Rep.">
        <title>Dictyocaulus viviparus genome, variome and transcriptome elucidate lungworm biology and support future intervention.</title>
        <authorList>
            <person name="McNulty S.N."/>
            <person name="Strube C."/>
            <person name="Rosa B.A."/>
            <person name="Martin J.C."/>
            <person name="Tyagi R."/>
            <person name="Choi Y.J."/>
            <person name="Wang Q."/>
            <person name="Hallsworth Pepin K."/>
            <person name="Zhang X."/>
            <person name="Ozersky P."/>
            <person name="Wilson R.K."/>
            <person name="Sternberg P.W."/>
            <person name="Gasser R.B."/>
            <person name="Mitreva M."/>
        </authorList>
    </citation>
    <scope>NUCLEOTIDE SEQUENCE [LARGE SCALE GENOMIC DNA]</scope>
    <source>
        <strain evidence="8">HannoverDv2000</strain>
    </source>
</reference>
<dbReference type="OrthoDB" id="2802411at2759"/>
<sequence>MNLLFRLFVAIFCPPLIVYIDYGMSYHMLFNVFLTSFVWLLGIGHAWALTIAFSLLSLKKSLMKYSFMGDDFLTKSKCAVQKINDDSVIDMNHKQD</sequence>
<organism evidence="7 8">
    <name type="scientific">Dictyocaulus viviparus</name>
    <name type="common">Bovine lungworm</name>
    <dbReference type="NCBI Taxonomy" id="29172"/>
    <lineage>
        <taxon>Eukaryota</taxon>
        <taxon>Metazoa</taxon>
        <taxon>Ecdysozoa</taxon>
        <taxon>Nematoda</taxon>
        <taxon>Chromadorea</taxon>
        <taxon>Rhabditida</taxon>
        <taxon>Rhabditina</taxon>
        <taxon>Rhabditomorpha</taxon>
        <taxon>Strongyloidea</taxon>
        <taxon>Metastrongylidae</taxon>
        <taxon>Dictyocaulus</taxon>
    </lineage>
</organism>
<feature type="transmembrane region" description="Helical" evidence="6">
    <location>
        <begin position="7"/>
        <end position="25"/>
    </location>
</feature>
<evidence type="ECO:0000256" key="4">
    <source>
        <dbReference type="ARBA" id="ARBA00022989"/>
    </source>
</evidence>
<keyword evidence="4 6" id="KW-1133">Transmembrane helix</keyword>
<proteinExistence type="inferred from homology"/>
<feature type="transmembrane region" description="Helical" evidence="6">
    <location>
        <begin position="37"/>
        <end position="58"/>
    </location>
</feature>
<reference evidence="7 8" key="1">
    <citation type="submission" date="2013-11" db="EMBL/GenBank/DDBJ databases">
        <title>Draft genome of the bovine lungworm Dictyocaulus viviparus.</title>
        <authorList>
            <person name="Mitreva M."/>
        </authorList>
    </citation>
    <scope>NUCLEOTIDE SEQUENCE [LARGE SCALE GENOMIC DNA]</scope>
    <source>
        <strain evidence="7 8">HannoverDv2000</strain>
    </source>
</reference>
<gene>
    <name evidence="7" type="ORF">DICVIV_04596</name>
</gene>
<evidence type="ECO:0000256" key="3">
    <source>
        <dbReference type="ARBA" id="ARBA00022692"/>
    </source>
</evidence>
<evidence type="ECO:0000256" key="2">
    <source>
        <dbReference type="ARBA" id="ARBA00009530"/>
    </source>
</evidence>